<organism evidence="10 11">
    <name type="scientific">Candidatus Chromulinivorax destructor</name>
    <dbReference type="NCBI Taxonomy" id="2066483"/>
    <lineage>
        <taxon>Bacteria</taxon>
        <taxon>Candidatus Babelota</taxon>
        <taxon>Candidatus Babeliae</taxon>
        <taxon>Candidatus Babeliales</taxon>
        <taxon>Candidatus Chromulinivoraceae</taxon>
        <taxon>Candidatus Chromulinivorax</taxon>
    </lineage>
</organism>
<evidence type="ECO:0000313" key="11">
    <source>
        <dbReference type="Proteomes" id="UP000254834"/>
    </source>
</evidence>
<dbReference type="SUPFAM" id="SSF52833">
    <property type="entry name" value="Thioredoxin-like"/>
    <property type="match status" value="1"/>
</dbReference>
<dbReference type="PANTHER" id="PTHR45663">
    <property type="entry name" value="GEO12009P1"/>
    <property type="match status" value="1"/>
</dbReference>
<feature type="site" description="Contributes to redox potential value" evidence="7">
    <location>
        <position position="31"/>
    </location>
</feature>
<evidence type="ECO:0000256" key="4">
    <source>
        <dbReference type="ARBA" id="ARBA00023157"/>
    </source>
</evidence>
<keyword evidence="3" id="KW-0249">Electron transport</keyword>
<keyword evidence="4 8" id="KW-1015">Disulfide bond</keyword>
<dbReference type="AlphaFoldDB" id="A0A345ZC95"/>
<dbReference type="PROSITE" id="PS51352">
    <property type="entry name" value="THIOREDOXIN_2"/>
    <property type="match status" value="1"/>
</dbReference>
<protein>
    <recommendedName>
        <fullName evidence="6">Thioredoxin</fullName>
    </recommendedName>
</protein>
<evidence type="ECO:0000313" key="10">
    <source>
        <dbReference type="EMBL" id="AXK60912.1"/>
    </source>
</evidence>
<keyword evidence="5 8" id="KW-0676">Redox-active center</keyword>
<dbReference type="RefSeq" id="WP_115585927.1">
    <property type="nucleotide sequence ID" value="NZ_CP025544.1"/>
</dbReference>
<dbReference type="PIRSF" id="PIRSF000077">
    <property type="entry name" value="Thioredoxin"/>
    <property type="match status" value="1"/>
</dbReference>
<name>A0A345ZC95_9BACT</name>
<accession>A0A345ZC95</accession>
<feature type="disulfide bond" description="Redox-active" evidence="8">
    <location>
        <begin position="30"/>
        <end position="33"/>
    </location>
</feature>
<evidence type="ECO:0000256" key="8">
    <source>
        <dbReference type="PIRSR" id="PIRSR000077-4"/>
    </source>
</evidence>
<dbReference type="GO" id="GO:0015035">
    <property type="term" value="F:protein-disulfide reductase activity"/>
    <property type="evidence" value="ECO:0007669"/>
    <property type="project" value="InterPro"/>
</dbReference>
<dbReference type="PANTHER" id="PTHR45663:SF11">
    <property type="entry name" value="GEO12009P1"/>
    <property type="match status" value="1"/>
</dbReference>
<comment type="similarity">
    <text evidence="1 6">Belongs to the thioredoxin family.</text>
</comment>
<evidence type="ECO:0000259" key="9">
    <source>
        <dbReference type="PROSITE" id="PS51352"/>
    </source>
</evidence>
<dbReference type="OrthoDB" id="9790390at2"/>
<dbReference type="CDD" id="cd02947">
    <property type="entry name" value="TRX_family"/>
    <property type="match status" value="1"/>
</dbReference>
<feature type="site" description="Deprotonates C-terminal active site Cys" evidence="7">
    <location>
        <position position="24"/>
    </location>
</feature>
<dbReference type="PROSITE" id="PS00194">
    <property type="entry name" value="THIOREDOXIN_1"/>
    <property type="match status" value="1"/>
</dbReference>
<feature type="active site" description="Nucleophile" evidence="7">
    <location>
        <position position="33"/>
    </location>
</feature>
<dbReference type="GO" id="GO:0005737">
    <property type="term" value="C:cytoplasm"/>
    <property type="evidence" value="ECO:0007669"/>
    <property type="project" value="TreeGrafter"/>
</dbReference>
<keyword evidence="11" id="KW-1185">Reference proteome</keyword>
<proteinExistence type="inferred from homology"/>
<reference evidence="10 11" key="1">
    <citation type="submission" date="2017-12" db="EMBL/GenBank/DDBJ databases">
        <title>Chromulinavorax destructans is a abundant pathogen of dominant heterotrophic picoflagllates.</title>
        <authorList>
            <person name="Deeg C.M."/>
            <person name="Zimmer M."/>
            <person name="Suttle C.A."/>
        </authorList>
    </citation>
    <scope>NUCLEOTIDE SEQUENCE [LARGE SCALE GENOMIC DNA]</scope>
    <source>
        <strain evidence="10 11">SeV1</strain>
    </source>
</reference>
<dbReference type="InterPro" id="IPR005746">
    <property type="entry name" value="Thioredoxin"/>
</dbReference>
<dbReference type="KEGG" id="cdes:C0J27_04160"/>
<dbReference type="InterPro" id="IPR013766">
    <property type="entry name" value="Thioredoxin_domain"/>
</dbReference>
<evidence type="ECO:0000256" key="7">
    <source>
        <dbReference type="PIRSR" id="PIRSR000077-1"/>
    </source>
</evidence>
<evidence type="ECO:0000256" key="1">
    <source>
        <dbReference type="ARBA" id="ARBA00008987"/>
    </source>
</evidence>
<sequence length="108" mass="12272">MPIIINKDTFELDIRKSDMPIVIDVYATWCGPCQQMKPIFAELENEFAGRCKFASLNVDEARDISIMFGVTSVPTFIFYSNGEMQSKDTGYMSKEALRARIEDFIQAA</sequence>
<dbReference type="InterPro" id="IPR036249">
    <property type="entry name" value="Thioredoxin-like_sf"/>
</dbReference>
<dbReference type="PRINTS" id="PR00421">
    <property type="entry name" value="THIOREDOXIN"/>
</dbReference>
<feature type="active site" description="Nucleophile" evidence="7">
    <location>
        <position position="30"/>
    </location>
</feature>
<dbReference type="InterPro" id="IPR017937">
    <property type="entry name" value="Thioredoxin_CS"/>
</dbReference>
<dbReference type="Pfam" id="PF00085">
    <property type="entry name" value="Thioredoxin"/>
    <property type="match status" value="1"/>
</dbReference>
<evidence type="ECO:0000256" key="3">
    <source>
        <dbReference type="ARBA" id="ARBA00022982"/>
    </source>
</evidence>
<feature type="site" description="Contributes to redox potential value" evidence="7">
    <location>
        <position position="32"/>
    </location>
</feature>
<dbReference type="Gene3D" id="3.40.30.10">
    <property type="entry name" value="Glutaredoxin"/>
    <property type="match status" value="1"/>
</dbReference>
<feature type="domain" description="Thioredoxin" evidence="9">
    <location>
        <begin position="1"/>
        <end position="106"/>
    </location>
</feature>
<evidence type="ECO:0000256" key="2">
    <source>
        <dbReference type="ARBA" id="ARBA00022448"/>
    </source>
</evidence>
<evidence type="ECO:0000256" key="5">
    <source>
        <dbReference type="ARBA" id="ARBA00023284"/>
    </source>
</evidence>
<keyword evidence="2" id="KW-0813">Transport</keyword>
<dbReference type="EMBL" id="CP025544">
    <property type="protein sequence ID" value="AXK60912.1"/>
    <property type="molecule type" value="Genomic_DNA"/>
</dbReference>
<evidence type="ECO:0000256" key="6">
    <source>
        <dbReference type="PIRNR" id="PIRNR000077"/>
    </source>
</evidence>
<dbReference type="Proteomes" id="UP000254834">
    <property type="component" value="Chromosome"/>
</dbReference>
<gene>
    <name evidence="10" type="ORF">C0J27_04160</name>
</gene>